<dbReference type="OrthoDB" id="2129069at2759"/>
<sequence>MVVGAFPIAKLAALLIRQVSKPIANAAKERAKSHPFFRTYVCMPPAQFYNWCEVKAKMWILNLGKPVNIPVLSQEMAIDLGANLLGETLIFTVAATILLFEYNRQAKKENAKETKRENEMNHIMTTITDLYFTVQQQQTQLKEMERIIYSISGRKPTVPPPTIKEPSLPKPMSPPPKPPTVCDPKISDMTYDRHDNIIVTSTPYPNNGVILQSLNYIQMDAFSSLFPYNNSGDLSKEEPISDEKQQTHMRESAILTSALVNIENNFRSLF</sequence>
<evidence type="ECO:0000313" key="5">
    <source>
        <dbReference type="EMBL" id="CAB3249219.1"/>
    </source>
</evidence>
<dbReference type="AlphaFoldDB" id="A0A8S1AJY7"/>
<organism evidence="4 6">
    <name type="scientific">Arctia plantaginis</name>
    <name type="common">Wood tiger moth</name>
    <name type="synonym">Phalaena plantaginis</name>
    <dbReference type="NCBI Taxonomy" id="874455"/>
    <lineage>
        <taxon>Eukaryota</taxon>
        <taxon>Metazoa</taxon>
        <taxon>Ecdysozoa</taxon>
        <taxon>Arthropoda</taxon>
        <taxon>Hexapoda</taxon>
        <taxon>Insecta</taxon>
        <taxon>Pterygota</taxon>
        <taxon>Neoptera</taxon>
        <taxon>Endopterygota</taxon>
        <taxon>Lepidoptera</taxon>
        <taxon>Glossata</taxon>
        <taxon>Ditrysia</taxon>
        <taxon>Noctuoidea</taxon>
        <taxon>Erebidae</taxon>
        <taxon>Arctiinae</taxon>
        <taxon>Arctia</taxon>
    </lineage>
</organism>
<evidence type="ECO:0000256" key="2">
    <source>
        <dbReference type="ARBA" id="ARBA00023054"/>
    </source>
</evidence>
<comment type="caution">
    <text evidence="4">The sequence shown here is derived from an EMBL/GenBank/DDBJ whole genome shotgun (WGS) entry which is preliminary data.</text>
</comment>
<dbReference type="PANTHER" id="PTHR12499:SF0">
    <property type="entry name" value="OPTIC ATROPHY 3 PROTEIN"/>
    <property type="match status" value="1"/>
</dbReference>
<feature type="compositionally biased region" description="Pro residues" evidence="3">
    <location>
        <begin position="157"/>
        <end position="177"/>
    </location>
</feature>
<protein>
    <recommendedName>
        <fullName evidence="8">OPA3-like protein</fullName>
    </recommendedName>
</protein>
<dbReference type="InterPro" id="IPR010754">
    <property type="entry name" value="OPA3-like"/>
</dbReference>
<evidence type="ECO:0000256" key="1">
    <source>
        <dbReference type="ARBA" id="ARBA00007584"/>
    </source>
</evidence>
<dbReference type="Proteomes" id="UP000494256">
    <property type="component" value="Unassembled WGS sequence"/>
</dbReference>
<evidence type="ECO:0000313" key="6">
    <source>
        <dbReference type="Proteomes" id="UP000494106"/>
    </source>
</evidence>
<evidence type="ECO:0000313" key="7">
    <source>
        <dbReference type="Proteomes" id="UP000494256"/>
    </source>
</evidence>
<dbReference type="PANTHER" id="PTHR12499">
    <property type="entry name" value="OPTIC ATROPHY 3 PROTEIN OPA3"/>
    <property type="match status" value="1"/>
</dbReference>
<dbReference type="EMBL" id="CADEBC010000525">
    <property type="protein sequence ID" value="CAB3245757.1"/>
    <property type="molecule type" value="Genomic_DNA"/>
</dbReference>
<gene>
    <name evidence="4" type="ORF">APLA_LOCUS10581</name>
    <name evidence="5" type="ORF">APLA_LOCUS12737</name>
</gene>
<evidence type="ECO:0000256" key="3">
    <source>
        <dbReference type="SAM" id="MobiDB-lite"/>
    </source>
</evidence>
<dbReference type="GO" id="GO:0005739">
    <property type="term" value="C:mitochondrion"/>
    <property type="evidence" value="ECO:0007669"/>
    <property type="project" value="TreeGrafter"/>
</dbReference>
<keyword evidence="6" id="KW-1185">Reference proteome</keyword>
<accession>A0A8S1AJY7</accession>
<feature type="region of interest" description="Disordered" evidence="3">
    <location>
        <begin position="155"/>
        <end position="177"/>
    </location>
</feature>
<dbReference type="Proteomes" id="UP000494106">
    <property type="component" value="Unassembled WGS sequence"/>
</dbReference>
<reference evidence="6 7" key="1">
    <citation type="submission" date="2020-04" db="EMBL/GenBank/DDBJ databases">
        <authorList>
            <person name="Wallbank WR R."/>
            <person name="Pardo Diaz C."/>
            <person name="Kozak K."/>
            <person name="Martin S."/>
            <person name="Jiggins C."/>
            <person name="Moest M."/>
            <person name="Warren A I."/>
            <person name="Byers J.R.P. K."/>
            <person name="Montejo-Kovacevich G."/>
            <person name="Yen C E."/>
        </authorList>
    </citation>
    <scope>NUCLEOTIDE SEQUENCE [LARGE SCALE GENOMIC DNA]</scope>
</reference>
<evidence type="ECO:0000313" key="4">
    <source>
        <dbReference type="EMBL" id="CAB3245757.1"/>
    </source>
</evidence>
<dbReference type="Pfam" id="PF07047">
    <property type="entry name" value="OPA3"/>
    <property type="match status" value="1"/>
</dbReference>
<dbReference type="GO" id="GO:0019216">
    <property type="term" value="P:regulation of lipid metabolic process"/>
    <property type="evidence" value="ECO:0007669"/>
    <property type="project" value="TreeGrafter"/>
</dbReference>
<comment type="similarity">
    <text evidence="1">Belongs to the OPA3 family.</text>
</comment>
<keyword evidence="2" id="KW-0175">Coiled coil</keyword>
<dbReference type="EMBL" id="CADEBD010000344">
    <property type="protein sequence ID" value="CAB3249219.1"/>
    <property type="molecule type" value="Genomic_DNA"/>
</dbReference>
<evidence type="ECO:0008006" key="8">
    <source>
        <dbReference type="Google" id="ProtNLM"/>
    </source>
</evidence>
<proteinExistence type="inferred from homology"/>
<name>A0A8S1AJY7_ARCPL</name>